<dbReference type="EMBL" id="JAOTLW010000013">
    <property type="protein sequence ID" value="MDI5832493.1"/>
    <property type="molecule type" value="Genomic_DNA"/>
</dbReference>
<reference evidence="2 3" key="1">
    <citation type="submission" date="2022-09" db="EMBL/GenBank/DDBJ databases">
        <title>The outer-membrane cytochrome OmcA is essential for infection of Shewanella oneidensis by a zebrafish-associated bacteriophage.</title>
        <authorList>
            <person name="Grenfell A.W."/>
            <person name="Intile P."/>
            <person name="Mcfarlane J."/>
            <person name="Leung D."/>
            <person name="Abdalla K."/>
            <person name="Wold M."/>
            <person name="Kees E."/>
            <person name="Gralnick J."/>
        </authorList>
    </citation>
    <scope>NUCLEOTIDE SEQUENCE [LARGE SCALE GENOMIC DNA]</scope>
    <source>
        <strain evidence="2 3">NF-5</strain>
    </source>
</reference>
<accession>A0ABT6UDF2</accession>
<evidence type="ECO:0000313" key="2">
    <source>
        <dbReference type="EMBL" id="MDI5832493.1"/>
    </source>
</evidence>
<feature type="domain" description="RES" evidence="1">
    <location>
        <begin position="82"/>
        <end position="210"/>
    </location>
</feature>
<dbReference type="SMART" id="SM00953">
    <property type="entry name" value="RES"/>
    <property type="match status" value="1"/>
</dbReference>
<keyword evidence="3" id="KW-1185">Reference proteome</keyword>
<organism evidence="2 3">
    <name type="scientific">Shewanella xiamenensis</name>
    <dbReference type="NCBI Taxonomy" id="332186"/>
    <lineage>
        <taxon>Bacteria</taxon>
        <taxon>Pseudomonadati</taxon>
        <taxon>Pseudomonadota</taxon>
        <taxon>Gammaproteobacteria</taxon>
        <taxon>Alteromonadales</taxon>
        <taxon>Shewanellaceae</taxon>
        <taxon>Shewanella</taxon>
    </lineage>
</organism>
<gene>
    <name evidence="2" type="ORF">ODY93_13020</name>
</gene>
<dbReference type="InterPro" id="IPR014914">
    <property type="entry name" value="RES_dom"/>
</dbReference>
<dbReference type="Pfam" id="PF08808">
    <property type="entry name" value="RES"/>
    <property type="match status" value="1"/>
</dbReference>
<dbReference type="Proteomes" id="UP001159075">
    <property type="component" value="Unassembled WGS sequence"/>
</dbReference>
<name>A0ABT6UDF2_9GAMM</name>
<proteinExistence type="predicted"/>
<evidence type="ECO:0000259" key="1">
    <source>
        <dbReference type="SMART" id="SM00953"/>
    </source>
</evidence>
<comment type="caution">
    <text evidence="2">The sequence shown here is derived from an EMBL/GenBank/DDBJ whole genome shotgun (WGS) entry which is preliminary data.</text>
</comment>
<evidence type="ECO:0000313" key="3">
    <source>
        <dbReference type="Proteomes" id="UP001159075"/>
    </source>
</evidence>
<protein>
    <submittedName>
        <fullName evidence="2">RES family NAD+ phosphorylase</fullName>
    </submittedName>
</protein>
<sequence length="229" mass="25758">MVTEQNLSAIALDNVTAYRLVNSKFPPIALFDEVANAEDFEIIYELQALTNPRLAAQAGNLALIEKEEIPFGIRGCSYATAAFTHVNQNGGRFNTPNFGVFYAASNVQTALDEVKYHQQKYFQGVPEMKYERLVFRVLQCQFSSVKCSDITGYGFDHAYYHPTDYSESQAYAMMLKLKGFDGVQYDSVRNQGGICWGLFTPRIISDVIQTQHYEMVYNGKFISSVSPIG</sequence>
<dbReference type="RefSeq" id="WP_282679458.1">
    <property type="nucleotide sequence ID" value="NZ_CP106875.1"/>
</dbReference>